<proteinExistence type="predicted"/>
<sequence length="57" mass="6622">MLIFVHFFFLFLNSTFQSISIPSCGSQKNKTIKRKKQKKSSITPVFFPMGALTEQHR</sequence>
<organism evidence="2">
    <name type="scientific">Anguilla anguilla</name>
    <name type="common">European freshwater eel</name>
    <name type="synonym">Muraena anguilla</name>
    <dbReference type="NCBI Taxonomy" id="7936"/>
    <lineage>
        <taxon>Eukaryota</taxon>
        <taxon>Metazoa</taxon>
        <taxon>Chordata</taxon>
        <taxon>Craniata</taxon>
        <taxon>Vertebrata</taxon>
        <taxon>Euteleostomi</taxon>
        <taxon>Actinopterygii</taxon>
        <taxon>Neopterygii</taxon>
        <taxon>Teleostei</taxon>
        <taxon>Anguilliformes</taxon>
        <taxon>Anguillidae</taxon>
        <taxon>Anguilla</taxon>
    </lineage>
</organism>
<dbReference type="EMBL" id="GBXM01086945">
    <property type="protein sequence ID" value="JAH21632.1"/>
    <property type="molecule type" value="Transcribed_RNA"/>
</dbReference>
<keyword evidence="1" id="KW-0732">Signal</keyword>
<reference evidence="2" key="2">
    <citation type="journal article" date="2015" name="Fish Shellfish Immunol.">
        <title>Early steps in the European eel (Anguilla anguilla)-Vibrio vulnificus interaction in the gills: Role of the RtxA13 toxin.</title>
        <authorList>
            <person name="Callol A."/>
            <person name="Pajuelo D."/>
            <person name="Ebbesson L."/>
            <person name="Teles M."/>
            <person name="MacKenzie S."/>
            <person name="Amaro C."/>
        </authorList>
    </citation>
    <scope>NUCLEOTIDE SEQUENCE</scope>
</reference>
<protein>
    <submittedName>
        <fullName evidence="2">Uncharacterized protein</fullName>
    </submittedName>
</protein>
<evidence type="ECO:0000313" key="2">
    <source>
        <dbReference type="EMBL" id="JAH21632.1"/>
    </source>
</evidence>
<reference evidence="2" key="1">
    <citation type="submission" date="2014-11" db="EMBL/GenBank/DDBJ databases">
        <authorList>
            <person name="Amaro Gonzalez C."/>
        </authorList>
    </citation>
    <scope>NUCLEOTIDE SEQUENCE</scope>
</reference>
<accession>A0A0E9QYS2</accession>
<dbReference type="AlphaFoldDB" id="A0A0E9QYS2"/>
<feature type="chain" id="PRO_5002431324" evidence="1">
    <location>
        <begin position="19"/>
        <end position="57"/>
    </location>
</feature>
<evidence type="ECO:0000256" key="1">
    <source>
        <dbReference type="SAM" id="SignalP"/>
    </source>
</evidence>
<feature type="signal peptide" evidence="1">
    <location>
        <begin position="1"/>
        <end position="18"/>
    </location>
</feature>
<name>A0A0E9QYS2_ANGAN</name>